<evidence type="ECO:0000313" key="2">
    <source>
        <dbReference type="EMBL" id="AJT41418.1"/>
    </source>
</evidence>
<dbReference type="HOGENOM" id="CLU_943183_0_0_11"/>
<dbReference type="SUPFAM" id="SSF53448">
    <property type="entry name" value="Nucleotide-diphospho-sugar transferases"/>
    <property type="match status" value="1"/>
</dbReference>
<dbReference type="STRING" id="1618207.UM93_07630"/>
<proteinExistence type="predicted"/>
<name>A0A0D4BYK2_9MICC</name>
<keyword evidence="2" id="KW-0808">Transferase</keyword>
<dbReference type="Proteomes" id="UP000061839">
    <property type="component" value="Chromosome"/>
</dbReference>
<feature type="domain" description="Glycosyltransferase 2-like" evidence="1">
    <location>
        <begin position="5"/>
        <end position="133"/>
    </location>
</feature>
<dbReference type="PANTHER" id="PTHR22916:SF3">
    <property type="entry name" value="UDP-GLCNAC:BETAGAL BETA-1,3-N-ACETYLGLUCOSAMINYLTRANSFERASE-LIKE PROTEIN 1"/>
    <property type="match status" value="1"/>
</dbReference>
<dbReference type="OrthoDB" id="3177103at2"/>
<dbReference type="InterPro" id="IPR029044">
    <property type="entry name" value="Nucleotide-diphossugar_trans"/>
</dbReference>
<dbReference type="GO" id="GO:0016758">
    <property type="term" value="F:hexosyltransferase activity"/>
    <property type="evidence" value="ECO:0007669"/>
    <property type="project" value="UniProtKB-ARBA"/>
</dbReference>
<evidence type="ECO:0000313" key="3">
    <source>
        <dbReference type="Proteomes" id="UP000061839"/>
    </source>
</evidence>
<sequence>MTIDVMLPYYGDVAMMKLAVDSILTQEDRDFRLTIVDDGYPDDSLPAYFAGLTESDDRVRYLRNEQNLGANGNYRKCLGLLEHEYAVIMGADDVMLPNYIATIRRAFKNAEVDIVQPGVEVIDENGVVYNPLGDKVKAYLRNRTVGVSADAVVSGEPIAKSLITGDWLYFPSVAWRSEALKKHSFREQYDVVQDLALAMDIIMDGGKMMVADTVCFQYRRHRESDSSVRALDGRRFAEERAFFDECVRDFRKLGWNDAAGAAKAHLSSRLHALTLAPKVVQKRMWPGLQKLVAHAFKP</sequence>
<evidence type="ECO:0000259" key="1">
    <source>
        <dbReference type="Pfam" id="PF00535"/>
    </source>
</evidence>
<protein>
    <submittedName>
        <fullName evidence="2">Glycosyl transferase family 2</fullName>
    </submittedName>
</protein>
<dbReference type="EMBL" id="CP011005">
    <property type="protein sequence ID" value="AJT41418.1"/>
    <property type="molecule type" value="Genomic_DNA"/>
</dbReference>
<dbReference type="RefSeq" id="WP_045074773.1">
    <property type="nucleotide sequence ID" value="NZ_CP011005.1"/>
</dbReference>
<dbReference type="Gene3D" id="3.90.550.10">
    <property type="entry name" value="Spore Coat Polysaccharide Biosynthesis Protein SpsA, Chain A"/>
    <property type="match status" value="1"/>
</dbReference>
<dbReference type="Pfam" id="PF00535">
    <property type="entry name" value="Glycos_transf_2"/>
    <property type="match status" value="1"/>
</dbReference>
<dbReference type="InterPro" id="IPR001173">
    <property type="entry name" value="Glyco_trans_2-like"/>
</dbReference>
<reference evidence="2 3" key="1">
    <citation type="journal article" date="2015" name="Genome Announc.">
        <title>Complete Genome Sequencing of Protease-Producing Novel Arthrobacter sp. Strain IHBB 11108 Using PacBio Single-Molecule Real-Time Sequencing Technology.</title>
        <authorList>
            <person name="Kiran S."/>
            <person name="Swarnkar M.K."/>
            <person name="Pal M."/>
            <person name="Thakur R."/>
            <person name="Tewari R."/>
            <person name="Singh A.K."/>
            <person name="Gulati A."/>
        </authorList>
    </citation>
    <scope>NUCLEOTIDE SEQUENCE [LARGE SCALE GENOMIC DNA]</scope>
    <source>
        <strain evidence="2 3">IHBB 11108</strain>
    </source>
</reference>
<dbReference type="PANTHER" id="PTHR22916">
    <property type="entry name" value="GLYCOSYLTRANSFERASE"/>
    <property type="match status" value="1"/>
</dbReference>
<keyword evidence="3" id="KW-1185">Reference proteome</keyword>
<dbReference type="AlphaFoldDB" id="A0A0D4BYK2"/>
<dbReference type="PATRIC" id="fig|1618207.4.peg.1545"/>
<organism evidence="2 3">
    <name type="scientific">Psychromicrobium lacuslunae</name>
    <dbReference type="NCBI Taxonomy" id="1618207"/>
    <lineage>
        <taxon>Bacteria</taxon>
        <taxon>Bacillati</taxon>
        <taxon>Actinomycetota</taxon>
        <taxon>Actinomycetes</taxon>
        <taxon>Micrococcales</taxon>
        <taxon>Micrococcaceae</taxon>
        <taxon>Psychromicrobium</taxon>
    </lineage>
</organism>
<accession>A0A0D4BYK2</accession>
<dbReference type="KEGG" id="ari:UM93_07630"/>
<gene>
    <name evidence="2" type="ORF">UM93_07630</name>
</gene>